<sequence length="26" mass="2953">MTIGLSKCSPQKKKFTTTNILSFLKH</sequence>
<dbReference type="AlphaFoldDB" id="A0A2P2QD32"/>
<proteinExistence type="predicted"/>
<name>A0A2P2QD32_RHIMU</name>
<organism evidence="1">
    <name type="scientific">Rhizophora mucronata</name>
    <name type="common">Asiatic mangrove</name>
    <dbReference type="NCBI Taxonomy" id="61149"/>
    <lineage>
        <taxon>Eukaryota</taxon>
        <taxon>Viridiplantae</taxon>
        <taxon>Streptophyta</taxon>
        <taxon>Embryophyta</taxon>
        <taxon>Tracheophyta</taxon>
        <taxon>Spermatophyta</taxon>
        <taxon>Magnoliopsida</taxon>
        <taxon>eudicotyledons</taxon>
        <taxon>Gunneridae</taxon>
        <taxon>Pentapetalae</taxon>
        <taxon>rosids</taxon>
        <taxon>fabids</taxon>
        <taxon>Malpighiales</taxon>
        <taxon>Rhizophoraceae</taxon>
        <taxon>Rhizophora</taxon>
    </lineage>
</organism>
<protein>
    <submittedName>
        <fullName evidence="1">Uncharacterized protein</fullName>
    </submittedName>
</protein>
<dbReference type="EMBL" id="GGEC01084369">
    <property type="protein sequence ID" value="MBX64853.1"/>
    <property type="molecule type" value="Transcribed_RNA"/>
</dbReference>
<accession>A0A2P2QD32</accession>
<reference evidence="1" key="1">
    <citation type="submission" date="2018-02" db="EMBL/GenBank/DDBJ databases">
        <title>Rhizophora mucronata_Transcriptome.</title>
        <authorList>
            <person name="Meera S.P."/>
            <person name="Sreeshan A."/>
            <person name="Augustine A."/>
        </authorList>
    </citation>
    <scope>NUCLEOTIDE SEQUENCE</scope>
    <source>
        <tissue evidence="1">Leaf</tissue>
    </source>
</reference>
<evidence type="ECO:0000313" key="1">
    <source>
        <dbReference type="EMBL" id="MBX64853.1"/>
    </source>
</evidence>